<evidence type="ECO:0000256" key="10">
    <source>
        <dbReference type="ARBA" id="ARBA00023027"/>
    </source>
</evidence>
<evidence type="ECO:0000259" key="20">
    <source>
        <dbReference type="PROSITE" id="PS51383"/>
    </source>
</evidence>
<evidence type="ECO:0000256" key="4">
    <source>
        <dbReference type="ARBA" id="ARBA00009524"/>
    </source>
</evidence>
<feature type="binding site" evidence="18">
    <location>
        <position position="137"/>
    </location>
    <ligand>
        <name>K(+)</name>
        <dbReference type="ChEBI" id="CHEBI:29103"/>
    </ligand>
</feature>
<dbReference type="PROSITE" id="PS51385">
    <property type="entry name" value="YJEF_N"/>
    <property type="match status" value="1"/>
</dbReference>
<dbReference type="Pfam" id="PF01256">
    <property type="entry name" value="Carb_kinase"/>
    <property type="match status" value="1"/>
</dbReference>
<comment type="catalytic activity">
    <reaction evidence="1 18 19">
        <text>(6R)-NADHX = (6S)-NADHX</text>
        <dbReference type="Rhea" id="RHEA:32215"/>
        <dbReference type="ChEBI" id="CHEBI:64074"/>
        <dbReference type="ChEBI" id="CHEBI:64075"/>
        <dbReference type="EC" id="5.1.99.6"/>
    </reaction>
</comment>
<accession>A0ABN1LT70</accession>
<keyword evidence="5 18" id="KW-0479">Metal-binding</keyword>
<comment type="function">
    <text evidence="14 19">Bifunctional enzyme that catalyzes the epimerization of the S- and R-forms of NAD(P)HX and the dehydration of the S-form of NAD(P)HX at the expense of ADP, which is converted to AMP. This allows the repair of both epimers of NAD(P)HX, a damaged form of NAD(P)H that is a result of enzymatic or heat-dependent hydration.</text>
</comment>
<name>A0ABN1LT70_9ALTE</name>
<comment type="cofactor">
    <cofactor evidence="17">
        <name>Mg(2+)</name>
        <dbReference type="ChEBI" id="CHEBI:18420"/>
    </cofactor>
</comment>
<evidence type="ECO:0000256" key="17">
    <source>
        <dbReference type="HAMAP-Rule" id="MF_01965"/>
    </source>
</evidence>
<comment type="caution">
    <text evidence="22">The sequence shown here is derived from an EMBL/GenBank/DDBJ whole genome shotgun (WGS) entry which is preliminary data.</text>
</comment>
<comment type="similarity">
    <text evidence="17">Belongs to the NnrD/CARKD family.</text>
</comment>
<comment type="catalytic activity">
    <reaction evidence="16 17 19">
        <text>(6S)-NADPHX + ADP = AMP + phosphate + NADPH + H(+)</text>
        <dbReference type="Rhea" id="RHEA:32235"/>
        <dbReference type="ChEBI" id="CHEBI:15378"/>
        <dbReference type="ChEBI" id="CHEBI:43474"/>
        <dbReference type="ChEBI" id="CHEBI:57783"/>
        <dbReference type="ChEBI" id="CHEBI:64076"/>
        <dbReference type="ChEBI" id="CHEBI:456215"/>
        <dbReference type="ChEBI" id="CHEBI:456216"/>
        <dbReference type="EC" id="4.2.1.136"/>
    </reaction>
</comment>
<keyword evidence="12 17" id="KW-0456">Lyase</keyword>
<evidence type="ECO:0000256" key="16">
    <source>
        <dbReference type="ARBA" id="ARBA00049209"/>
    </source>
</evidence>
<keyword evidence="11 18" id="KW-0413">Isomerase</keyword>
<feature type="binding site" evidence="17">
    <location>
        <position position="445"/>
    </location>
    <ligand>
        <name>AMP</name>
        <dbReference type="ChEBI" id="CHEBI:456215"/>
    </ligand>
</feature>
<comment type="similarity">
    <text evidence="3 19">In the N-terminal section; belongs to the NnrE/AIBP family.</text>
</comment>
<evidence type="ECO:0000256" key="18">
    <source>
        <dbReference type="HAMAP-Rule" id="MF_01966"/>
    </source>
</evidence>
<comment type="subunit">
    <text evidence="17">Homotetramer.</text>
</comment>
<feature type="binding site" evidence="18">
    <location>
        <position position="74"/>
    </location>
    <ligand>
        <name>K(+)</name>
        <dbReference type="ChEBI" id="CHEBI:29103"/>
    </ligand>
</feature>
<sequence>MSQRSLSAQLSAQRLPQNLYSSQSVKDGEVLCAKQHAISMYQLMEEAGNAASKWLCQQITPHSKVVVVVGTGNNGGDGYVAAKQLLKQGYAVKLCSVAPTKTLMGEAQTARLAWLEAGEKIADALQQDFTEFDVILDALLGTGLQGKVRDDYQDVIEAINASGVEVFSIDVPSGIDADTGASLGASVVAKSTITFIGIKSGLVTGNGKQHTGTLSVSPLSIGDTFCSTVTASGRLISYACFAPLPQRALNSHKGDHGKLVCIGGNKGTAGAIRLSAEAALRCGAGLVKVYCHANSVSSVLQGRPEIMASDQHLSQMLDWADCIVMGPGLGQDAWSRECFNQVLSYLVHHDKSVVLDADGLNLLTQHKEKLQLTNFIITPHAGEAARLIDSTAVQVEADRYKSATLLQQQYAATCILKGPGSVIRHGRGTFVCSDGNPGMSTAGMGDLLSGVLGAMMAQGMHSEDAGVYGTCLHSAAADRAAEDLGQRGMIAGDLLPYLRKLVN</sequence>
<dbReference type="InterPro" id="IPR029056">
    <property type="entry name" value="Ribokinase-like"/>
</dbReference>
<feature type="binding site" evidence="17">
    <location>
        <position position="271"/>
    </location>
    <ligand>
        <name>(6S)-NADPHX</name>
        <dbReference type="ChEBI" id="CHEBI:64076"/>
    </ligand>
</feature>
<keyword evidence="6 17" id="KW-0547">Nucleotide-binding</keyword>
<dbReference type="InterPro" id="IPR036652">
    <property type="entry name" value="YjeF_N_dom_sf"/>
</dbReference>
<feature type="binding site" evidence="17">
    <location>
        <begin position="417"/>
        <end position="421"/>
    </location>
    <ligand>
        <name>AMP</name>
        <dbReference type="ChEBI" id="CHEBI:456215"/>
    </ligand>
</feature>
<comment type="function">
    <text evidence="18">Catalyzes the epimerization of the S- and R-forms of NAD(P)HX, a damaged form of NAD(P)H that is a result of enzymatic or heat-dependent hydration. This is a prerequisite for the S-specific NAD(P)H-hydrate dehydratase to allow the repair of both epimers of NAD(P)HX.</text>
</comment>
<dbReference type="HAMAP" id="MF_01965">
    <property type="entry name" value="NADHX_dehydratase"/>
    <property type="match status" value="1"/>
</dbReference>
<evidence type="ECO:0000256" key="13">
    <source>
        <dbReference type="ARBA" id="ARBA00023268"/>
    </source>
</evidence>
<feature type="binding site" evidence="18">
    <location>
        <position position="152"/>
    </location>
    <ligand>
        <name>(6S)-NADPHX</name>
        <dbReference type="ChEBI" id="CHEBI:64076"/>
    </ligand>
</feature>
<feature type="binding site" evidence="18">
    <location>
        <begin position="73"/>
        <end position="77"/>
    </location>
    <ligand>
        <name>(6S)-NADPHX</name>
        <dbReference type="ChEBI" id="CHEBI:64076"/>
    </ligand>
</feature>
<feature type="binding site" evidence="17">
    <location>
        <position position="328"/>
    </location>
    <ligand>
        <name>(6S)-NADPHX</name>
        <dbReference type="ChEBI" id="CHEBI:64076"/>
    </ligand>
</feature>
<dbReference type="InterPro" id="IPR030677">
    <property type="entry name" value="Nnr"/>
</dbReference>
<proteinExistence type="inferred from homology"/>
<dbReference type="InterPro" id="IPR004443">
    <property type="entry name" value="YjeF_N_dom"/>
</dbReference>
<dbReference type="PANTHER" id="PTHR12592">
    <property type="entry name" value="ATP-DEPENDENT (S)-NAD(P)H-HYDRATE DEHYDRATASE FAMILY MEMBER"/>
    <property type="match status" value="1"/>
</dbReference>
<dbReference type="NCBIfam" id="TIGR00196">
    <property type="entry name" value="yjeF_cterm"/>
    <property type="match status" value="1"/>
</dbReference>
<evidence type="ECO:0000256" key="9">
    <source>
        <dbReference type="ARBA" id="ARBA00022958"/>
    </source>
</evidence>
<evidence type="ECO:0000313" key="23">
    <source>
        <dbReference type="Proteomes" id="UP001500359"/>
    </source>
</evidence>
<keyword evidence="9 18" id="KW-0630">Potassium</keyword>
<dbReference type="SUPFAM" id="SSF53613">
    <property type="entry name" value="Ribokinase-like"/>
    <property type="match status" value="1"/>
</dbReference>
<evidence type="ECO:0000256" key="11">
    <source>
        <dbReference type="ARBA" id="ARBA00023235"/>
    </source>
</evidence>
<evidence type="ECO:0000256" key="5">
    <source>
        <dbReference type="ARBA" id="ARBA00022723"/>
    </source>
</evidence>
<dbReference type="HAMAP" id="MF_01966">
    <property type="entry name" value="NADHX_epimerase"/>
    <property type="match status" value="1"/>
</dbReference>
<dbReference type="CDD" id="cd01171">
    <property type="entry name" value="YXKO-related"/>
    <property type="match status" value="1"/>
</dbReference>
<evidence type="ECO:0000256" key="3">
    <source>
        <dbReference type="ARBA" id="ARBA00006001"/>
    </source>
</evidence>
<comment type="catalytic activity">
    <reaction evidence="15 17 19">
        <text>(6S)-NADHX + ADP = AMP + phosphate + NADH + H(+)</text>
        <dbReference type="Rhea" id="RHEA:32223"/>
        <dbReference type="ChEBI" id="CHEBI:15378"/>
        <dbReference type="ChEBI" id="CHEBI:43474"/>
        <dbReference type="ChEBI" id="CHEBI:57945"/>
        <dbReference type="ChEBI" id="CHEBI:64074"/>
        <dbReference type="ChEBI" id="CHEBI:456215"/>
        <dbReference type="ChEBI" id="CHEBI:456216"/>
        <dbReference type="EC" id="4.2.1.136"/>
    </reaction>
</comment>
<evidence type="ECO:0000256" key="6">
    <source>
        <dbReference type="ARBA" id="ARBA00022741"/>
    </source>
</evidence>
<comment type="similarity">
    <text evidence="4 19">In the C-terminal section; belongs to the NnrD/CARKD family.</text>
</comment>
<evidence type="ECO:0000256" key="2">
    <source>
        <dbReference type="ARBA" id="ARBA00000909"/>
    </source>
</evidence>
<dbReference type="EC" id="5.1.99.6" evidence="19"/>
<evidence type="ECO:0000313" key="22">
    <source>
        <dbReference type="EMBL" id="GAA0859846.1"/>
    </source>
</evidence>
<evidence type="ECO:0000259" key="21">
    <source>
        <dbReference type="PROSITE" id="PS51385"/>
    </source>
</evidence>
<evidence type="ECO:0000256" key="7">
    <source>
        <dbReference type="ARBA" id="ARBA00022840"/>
    </source>
</evidence>
<dbReference type="PIRSF" id="PIRSF017184">
    <property type="entry name" value="Nnr"/>
    <property type="match status" value="1"/>
</dbReference>
<feature type="domain" description="YjeF C-terminal" evidence="20">
    <location>
        <begin position="236"/>
        <end position="503"/>
    </location>
</feature>
<protein>
    <recommendedName>
        <fullName evidence="19">Bifunctional NAD(P)H-hydrate repair enzyme</fullName>
    </recommendedName>
    <alternativeName>
        <fullName evidence="19">Nicotinamide nucleotide repair protein</fullName>
    </alternativeName>
    <domain>
        <recommendedName>
            <fullName evidence="19">ADP-dependent (S)-NAD(P)H-hydrate dehydratase</fullName>
            <ecNumber evidence="19">4.2.1.136</ecNumber>
        </recommendedName>
        <alternativeName>
            <fullName evidence="19">ADP-dependent NAD(P)HX dehydratase</fullName>
        </alternativeName>
    </domain>
    <domain>
        <recommendedName>
            <fullName evidence="19">NAD(P)H-hydrate epimerase</fullName>
            <ecNumber evidence="19">5.1.99.6</ecNumber>
        </recommendedName>
    </domain>
</protein>
<evidence type="ECO:0000256" key="15">
    <source>
        <dbReference type="ARBA" id="ARBA00048238"/>
    </source>
</evidence>
<dbReference type="SUPFAM" id="SSF64153">
    <property type="entry name" value="YjeF N-terminal domain-like"/>
    <property type="match status" value="1"/>
</dbReference>
<dbReference type="PROSITE" id="PS51383">
    <property type="entry name" value="YJEF_C_3"/>
    <property type="match status" value="1"/>
</dbReference>
<evidence type="ECO:0000256" key="19">
    <source>
        <dbReference type="PIRNR" id="PIRNR017184"/>
    </source>
</evidence>
<dbReference type="Gene3D" id="3.40.50.10260">
    <property type="entry name" value="YjeF N-terminal domain"/>
    <property type="match status" value="1"/>
</dbReference>
<comment type="cofactor">
    <cofactor evidence="18 19">
        <name>K(+)</name>
        <dbReference type="ChEBI" id="CHEBI:29103"/>
    </cofactor>
    <text evidence="18 19">Binds 1 potassium ion per subunit.</text>
</comment>
<keyword evidence="7 17" id="KW-0067">ATP-binding</keyword>
<dbReference type="PANTHER" id="PTHR12592:SF0">
    <property type="entry name" value="ATP-DEPENDENT (S)-NAD(P)H-HYDRATE DEHYDRATASE"/>
    <property type="match status" value="1"/>
</dbReference>
<evidence type="ECO:0000256" key="1">
    <source>
        <dbReference type="ARBA" id="ARBA00000013"/>
    </source>
</evidence>
<gene>
    <name evidence="22" type="primary">nnr</name>
    <name evidence="17" type="synonym">nnrD</name>
    <name evidence="18" type="synonym">nnrE</name>
    <name evidence="22" type="ORF">GCM10009114_34890</name>
</gene>
<feature type="domain" description="YjeF N-terminal" evidence="21">
    <location>
        <begin position="25"/>
        <end position="227"/>
    </location>
</feature>
<comment type="catalytic activity">
    <reaction evidence="2 18 19">
        <text>(6R)-NADPHX = (6S)-NADPHX</text>
        <dbReference type="Rhea" id="RHEA:32227"/>
        <dbReference type="ChEBI" id="CHEBI:64076"/>
        <dbReference type="ChEBI" id="CHEBI:64077"/>
        <dbReference type="EC" id="5.1.99.6"/>
    </reaction>
</comment>
<feature type="binding site" evidence="18">
    <location>
        <begin position="141"/>
        <end position="147"/>
    </location>
    <ligand>
        <name>(6S)-NADPHX</name>
        <dbReference type="ChEBI" id="CHEBI:64076"/>
    </ligand>
</feature>
<reference evidence="22 23" key="1">
    <citation type="journal article" date="2019" name="Int. J. Syst. Evol. Microbiol.">
        <title>The Global Catalogue of Microorganisms (GCM) 10K type strain sequencing project: providing services to taxonomists for standard genome sequencing and annotation.</title>
        <authorList>
            <consortium name="The Broad Institute Genomics Platform"/>
            <consortium name="The Broad Institute Genome Sequencing Center for Infectious Disease"/>
            <person name="Wu L."/>
            <person name="Ma J."/>
        </authorList>
    </citation>
    <scope>NUCLEOTIDE SEQUENCE [LARGE SCALE GENOMIC DNA]</scope>
    <source>
        <strain evidence="22 23">JCM 15896</strain>
    </source>
</reference>
<evidence type="ECO:0000256" key="12">
    <source>
        <dbReference type="ARBA" id="ARBA00023239"/>
    </source>
</evidence>
<dbReference type="Pfam" id="PF03853">
    <property type="entry name" value="YjeF_N"/>
    <property type="match status" value="1"/>
</dbReference>
<dbReference type="Proteomes" id="UP001500359">
    <property type="component" value="Unassembled WGS sequence"/>
</dbReference>
<feature type="binding site" evidence="18">
    <location>
        <position position="170"/>
    </location>
    <ligand>
        <name>(6S)-NADPHX</name>
        <dbReference type="ChEBI" id="CHEBI:64076"/>
    </ligand>
</feature>
<comment type="similarity">
    <text evidence="18">Belongs to the NnrE/AIBP family.</text>
</comment>
<dbReference type="RefSeq" id="WP_343862315.1">
    <property type="nucleotide sequence ID" value="NZ_BAAAFD010000015.1"/>
</dbReference>
<dbReference type="EMBL" id="BAAAFD010000015">
    <property type="protein sequence ID" value="GAA0859846.1"/>
    <property type="molecule type" value="Genomic_DNA"/>
</dbReference>
<feature type="binding site" evidence="17">
    <location>
        <position position="380"/>
    </location>
    <ligand>
        <name>(6S)-NADPHX</name>
        <dbReference type="ChEBI" id="CHEBI:64076"/>
    </ligand>
</feature>
<keyword evidence="10 17" id="KW-0520">NAD</keyword>
<keyword evidence="23" id="KW-1185">Reference proteome</keyword>
<dbReference type="Gene3D" id="3.40.1190.20">
    <property type="match status" value="1"/>
</dbReference>
<evidence type="ECO:0000256" key="8">
    <source>
        <dbReference type="ARBA" id="ARBA00022857"/>
    </source>
</evidence>
<keyword evidence="13" id="KW-0511">Multifunctional enzyme</keyword>
<feature type="binding site" evidence="18">
    <location>
        <position position="173"/>
    </location>
    <ligand>
        <name>K(+)</name>
        <dbReference type="ChEBI" id="CHEBI:29103"/>
    </ligand>
</feature>
<keyword evidence="8 17" id="KW-0521">NADP</keyword>
<feature type="binding site" evidence="17">
    <location>
        <position position="446"/>
    </location>
    <ligand>
        <name>(6S)-NADPHX</name>
        <dbReference type="ChEBI" id="CHEBI:64076"/>
    </ligand>
</feature>
<comment type="function">
    <text evidence="17">Catalyzes the dehydration of the S-form of NAD(P)HX at the expense of ADP, which is converted to AMP. Together with NAD(P)HX epimerase, which catalyzes the epimerization of the S- and R-forms, the enzyme allows the repair of both epimers of NAD(P)HX, a damaged form of NAD(P)H that is a result of enzymatic or heat-dependent hydration.</text>
</comment>
<dbReference type="NCBIfam" id="TIGR00197">
    <property type="entry name" value="yjeF_nterm"/>
    <property type="match status" value="1"/>
</dbReference>
<organism evidence="22 23">
    <name type="scientific">Aliiglaciecola litoralis</name>
    <dbReference type="NCBI Taxonomy" id="582857"/>
    <lineage>
        <taxon>Bacteria</taxon>
        <taxon>Pseudomonadati</taxon>
        <taxon>Pseudomonadota</taxon>
        <taxon>Gammaproteobacteria</taxon>
        <taxon>Alteromonadales</taxon>
        <taxon>Alteromonadaceae</taxon>
        <taxon>Aliiglaciecola</taxon>
    </lineage>
</organism>
<evidence type="ECO:0000256" key="14">
    <source>
        <dbReference type="ARBA" id="ARBA00025153"/>
    </source>
</evidence>
<dbReference type="EC" id="4.2.1.136" evidence="19"/>
<dbReference type="InterPro" id="IPR000631">
    <property type="entry name" value="CARKD"/>
</dbReference>